<accession>A0A2D0Q0V1</accession>
<keyword evidence="11" id="KW-1185">Reference proteome</keyword>
<proteinExistence type="predicted"/>
<dbReference type="SMART" id="SM00425">
    <property type="entry name" value="TBOX"/>
    <property type="match status" value="1"/>
</dbReference>
<feature type="region of interest" description="Disordered" evidence="8">
    <location>
        <begin position="2343"/>
        <end position="2399"/>
    </location>
</feature>
<dbReference type="Gene3D" id="2.60.40.820">
    <property type="entry name" value="Transcription factor, T-box"/>
    <property type="match status" value="1"/>
</dbReference>
<feature type="domain" description="T-box" evidence="9">
    <location>
        <begin position="74"/>
        <end position="256"/>
    </location>
</feature>
<organism evidence="11 12">
    <name type="scientific">Ictalurus punctatus</name>
    <name type="common">Channel catfish</name>
    <name type="synonym">Silurus punctatus</name>
    <dbReference type="NCBI Taxonomy" id="7998"/>
    <lineage>
        <taxon>Eukaryota</taxon>
        <taxon>Metazoa</taxon>
        <taxon>Chordata</taxon>
        <taxon>Craniata</taxon>
        <taxon>Vertebrata</taxon>
        <taxon>Euteleostomi</taxon>
        <taxon>Actinopterygii</taxon>
        <taxon>Neopterygii</taxon>
        <taxon>Teleostei</taxon>
        <taxon>Ostariophysi</taxon>
        <taxon>Siluriformes</taxon>
        <taxon>Ictaluridae</taxon>
        <taxon>Ictalurus</taxon>
    </lineage>
</organism>
<dbReference type="InterPro" id="IPR008967">
    <property type="entry name" value="p53-like_TF_DNA-bd_sf"/>
</dbReference>
<dbReference type="InterPro" id="IPR046360">
    <property type="entry name" value="T-box_DNA-bd"/>
</dbReference>
<gene>
    <name evidence="12 13 14 15" type="primary">magl</name>
</gene>
<dbReference type="GO" id="GO:0060429">
    <property type="term" value="P:epithelium development"/>
    <property type="evidence" value="ECO:0007669"/>
    <property type="project" value="UniProtKB-ARBA"/>
</dbReference>
<evidence type="ECO:0000313" key="11">
    <source>
        <dbReference type="Proteomes" id="UP000221080"/>
    </source>
</evidence>
<dbReference type="PRINTS" id="PR00937">
    <property type="entry name" value="TBOX"/>
</dbReference>
<evidence type="ECO:0000313" key="15">
    <source>
        <dbReference type="RefSeq" id="XP_047006800.2"/>
    </source>
</evidence>
<dbReference type="InterPro" id="IPR032060">
    <property type="entry name" value="MGA_dom"/>
</dbReference>
<dbReference type="PROSITE" id="PS50888">
    <property type="entry name" value="BHLH"/>
    <property type="match status" value="1"/>
</dbReference>
<feature type="compositionally biased region" description="Basic and acidic residues" evidence="8">
    <location>
        <begin position="2074"/>
        <end position="2089"/>
    </location>
</feature>
<feature type="compositionally biased region" description="Polar residues" evidence="8">
    <location>
        <begin position="1583"/>
        <end position="1628"/>
    </location>
</feature>
<dbReference type="InterPro" id="IPR036960">
    <property type="entry name" value="T-box_sf"/>
</dbReference>
<evidence type="ECO:0000256" key="5">
    <source>
        <dbReference type="ARBA" id="ARBA00023242"/>
    </source>
</evidence>
<keyword evidence="4" id="KW-0804">Transcription</keyword>
<dbReference type="Pfam" id="PF00907">
    <property type="entry name" value="T-box"/>
    <property type="match status" value="1"/>
</dbReference>
<evidence type="ECO:0000256" key="4">
    <source>
        <dbReference type="ARBA" id="ARBA00023163"/>
    </source>
</evidence>
<feature type="compositionally biased region" description="Polar residues" evidence="8">
    <location>
        <begin position="401"/>
        <end position="411"/>
    </location>
</feature>
<dbReference type="GO" id="GO:0000978">
    <property type="term" value="F:RNA polymerase II cis-regulatory region sequence-specific DNA binding"/>
    <property type="evidence" value="ECO:0007669"/>
    <property type="project" value="InterPro"/>
</dbReference>
<dbReference type="OrthoDB" id="6119313at2759"/>
<feature type="compositionally biased region" description="Polar residues" evidence="8">
    <location>
        <begin position="1053"/>
        <end position="1065"/>
    </location>
</feature>
<evidence type="ECO:0000256" key="3">
    <source>
        <dbReference type="ARBA" id="ARBA00023125"/>
    </source>
</evidence>
<feature type="domain" description="BHLH" evidence="10">
    <location>
        <begin position="2222"/>
        <end position="2273"/>
    </location>
</feature>
<evidence type="ECO:0000256" key="1">
    <source>
        <dbReference type="ARBA" id="ARBA00004123"/>
    </source>
</evidence>
<dbReference type="KEGG" id="ipu:108258088"/>
<feature type="region of interest" description="Disordered" evidence="8">
    <location>
        <begin position="1697"/>
        <end position="1732"/>
    </location>
</feature>
<keyword evidence="3 6" id="KW-0238">DNA-binding</keyword>
<dbReference type="CDD" id="cd20195">
    <property type="entry name" value="T-box_MGA-like"/>
    <property type="match status" value="1"/>
</dbReference>
<dbReference type="RefSeq" id="XP_017311924.2">
    <property type="nucleotide sequence ID" value="XM_017456435.3"/>
</dbReference>
<feature type="region of interest" description="Disordered" evidence="8">
    <location>
        <begin position="1581"/>
        <end position="1632"/>
    </location>
</feature>
<dbReference type="PANTHER" id="PTHR11267:SF32">
    <property type="entry name" value="MAX GENE-ASSOCIATED PROTEIN"/>
    <property type="match status" value="1"/>
</dbReference>
<dbReference type="InterPro" id="IPR036638">
    <property type="entry name" value="HLH_DNA-bd_sf"/>
</dbReference>
<keyword evidence="7" id="KW-0175">Coiled coil</keyword>
<feature type="region of interest" description="Disordered" evidence="8">
    <location>
        <begin position="382"/>
        <end position="490"/>
    </location>
</feature>
<dbReference type="SUPFAM" id="SSF47459">
    <property type="entry name" value="HLH, helix-loop-helix DNA-binding domain"/>
    <property type="match status" value="1"/>
</dbReference>
<feature type="compositionally biased region" description="Acidic residues" evidence="8">
    <location>
        <begin position="2152"/>
        <end position="2168"/>
    </location>
</feature>
<comment type="subcellular location">
    <subcellularLocation>
        <location evidence="1 6">Nucleus</location>
    </subcellularLocation>
</comment>
<feature type="compositionally biased region" description="Acidic residues" evidence="8">
    <location>
        <begin position="2112"/>
        <end position="2143"/>
    </location>
</feature>
<feature type="region of interest" description="Disordered" evidence="8">
    <location>
        <begin position="1512"/>
        <end position="1535"/>
    </location>
</feature>
<feature type="region of interest" description="Disordered" evidence="8">
    <location>
        <begin position="1298"/>
        <end position="1346"/>
    </location>
</feature>
<feature type="coiled-coil region" evidence="7">
    <location>
        <begin position="2263"/>
        <end position="2290"/>
    </location>
</feature>
<dbReference type="Proteomes" id="UP000221080">
    <property type="component" value="Chromosome 25"/>
</dbReference>
<dbReference type="GO" id="GO:0046983">
    <property type="term" value="F:protein dimerization activity"/>
    <property type="evidence" value="ECO:0007669"/>
    <property type="project" value="InterPro"/>
</dbReference>
<feature type="region of interest" description="Disordered" evidence="8">
    <location>
        <begin position="742"/>
        <end position="765"/>
    </location>
</feature>
<evidence type="ECO:0000256" key="8">
    <source>
        <dbReference type="SAM" id="MobiDB-lite"/>
    </source>
</evidence>
<keyword evidence="2" id="KW-0805">Transcription regulation</keyword>
<feature type="region of interest" description="Disordered" evidence="8">
    <location>
        <begin position="531"/>
        <end position="556"/>
    </location>
</feature>
<protein>
    <submittedName>
        <fullName evidence="12 13">MAX gene-associated protein isoform X1</fullName>
    </submittedName>
</protein>
<feature type="region of interest" description="Disordered" evidence="8">
    <location>
        <begin position="2074"/>
        <end position="2096"/>
    </location>
</feature>
<comment type="caution">
    <text evidence="6">Lacks conserved residue(s) required for the propagation of feature annotation.</text>
</comment>
<dbReference type="InterPro" id="IPR018186">
    <property type="entry name" value="TF_T-box_CS"/>
</dbReference>
<dbReference type="GO" id="GO:0000981">
    <property type="term" value="F:DNA-binding transcription factor activity, RNA polymerase II-specific"/>
    <property type="evidence" value="ECO:0007669"/>
    <property type="project" value="TreeGrafter"/>
</dbReference>
<evidence type="ECO:0000313" key="14">
    <source>
        <dbReference type="RefSeq" id="XP_047006799.2"/>
    </source>
</evidence>
<feature type="compositionally biased region" description="Basic and acidic residues" evidence="8">
    <location>
        <begin position="547"/>
        <end position="556"/>
    </location>
</feature>
<name>A0A2D0Q0V1_ICTPU</name>
<keyword evidence="5 6" id="KW-0539">Nucleus</keyword>
<dbReference type="RefSeq" id="XP_047006800.2">
    <property type="nucleotide sequence ID" value="XM_047150844.2"/>
</dbReference>
<reference evidence="12 13" key="2">
    <citation type="submission" date="2025-04" db="UniProtKB">
        <authorList>
            <consortium name="RefSeq"/>
        </authorList>
    </citation>
    <scope>IDENTIFICATION</scope>
    <source>
        <tissue evidence="12 13">Blood</tissue>
    </source>
</reference>
<sequence length="2592" mass="285699">MKGEGTELTLEKERLPGNACLVSTPHSVSVVLKPGEIDECCNNQANQRVTLSPITLTQSSTQESHTSRDIKATLENESVWSRFHSLGTEMILTKQGRRMFPCCRFRLSGLDPQRKYFLVMEIMSLDDFTHKWNGKTWEPVAVDEPHVRGQICVHPESPALGQQWMDSPVSFYKVKLSNDSLDQEGCVLLRPMHRYLPRLHIVPVDPDSERTIALDGPNVKLFSFPQTEFYAVTSYQNPQITQLKIDCNPFAMAFREDTPSIRLLQDKLRLCSSAGTHFRSPLLSLAQNVSGKQKEGAVKSKTPTCIQDNRRKVVYPGSASLKEGEGIFTKMRIANFSCPTDMALCQENTDNSENDGGNEAVVNKCPLEPVLDEHVAPLDFEPSVTESLEEPLPSTDEPVPQLSSTENPRSSEASKDAVKSQIICANSDSPTKSSMATPSPQTRGEIESGAVSLPRPPFLDGSQVHEHKPGHRCNRRSRKAKSKRWSNAKYAKSPPAVVPLNVPLQPDLEDVEGMLFVSFVAKEALNIPVENIKESETSVPPPSPTHDQSDNHDAEDVSLSIEERIAKLENILLLHLKQQKYRQVIHPRLQDVGMKLSLLDPKLPIDLQYLGVHLPHPPPIHEGSDKMNPTSLSSSPDAAGFFVSRTGKTNDPTKIKGWREKFKTNTVQNAPEGLKNSSAFCSEMLDAYLENEAQQISDRVAVFSKCSALPVSYQLPSKSSSYVVTLDSLLKTRSISSSKVCTKPTDKIQPVSSPRRSPSSAVPLSPVGFQKKRRTFAHPFQSHRHTVQANRSMSFVSRRGLKKQPGKSQLRWIPVKVKDQMMLEEMEKEAIFHGKVRTHITTMRAKFALTSLLNFQKSGKRPGFPMHHKAANACSEDFCRLGCMCDSLDREIRGPTHCRRVECMFDCNCFKHKVLLLHPPKEAANVLRGRKRSVLAFPIADPEREPRPPPAPSITTLWKRATGEHDPEPLFVPAPPISSKNLSRLHTSLTHSTSQVPEEDKDPVYLYFESMMTCARVREYNSNPPPQIHMFPTKKEMTGPEQLNEVAEAGEPPSSQKTPETNPTETLIKPSEPQPTKMLEILSECNWEPHRNLVLSALFRRMNRNLLSEPFCFGMYKIQLLSTTTKRVNRSSTVTYKVCISRADEKEMTEDLLPPVKKSSRNQSLKGFVTKLPKTDETQAQKAAADTDSVQKSSGLVEKKQKKLPSKRLLRAWPFFTHAAPVGCLKADKKKPGSHTQGQIKVNGKTYTQAKLLLGQLGALHPVNRVAAFITGRLLSTLRDQPKIEYIINRACPPKVANVSNQTPSSLAAARPPLAGAPEPSTASKDRRSNISPSNALSKHVGPDLCKSPTVPDGTRFLLVSLTPSNSAAVPSAETVTSSTLPPGQQVVLQAAPGMQGSNFLCQYNGQMIQLQPISPGPLVQPPPGSAIEGATSKVMQSAYNSSLPADTRSLQKPLNSTPLTTVLPKPFPVIAPKVFSLSAKSGMNIANGMPAFHLHSSFPGKTGTFSFRICPPNSEGKPVGSEHGDKPLEPSVDSPSTLVLPGGFTLIKLVHPAVPAVPANVTSAASHPAEIPQNDENMKKSLLQSGSPSLEQNSQVSDSMTKPLTSETSNCNSVQGATAGLSQSNHGFPSEGVIKDEPVEHFSESVNTVSLGKYDWVPEGAEIVHKSDVIDSEPNEADDWPPNGAERILWIDSADEEETEDLNKELNKNSDVAAGSQAAEEASESTTGTVKADFSSSNECLYEDKLHFNVKQTPKPPHVHENGLLPEEDACSESSHAHEHLKSSMPNNDPGKVCDPFVNEAISNTANISQIEPPRISFGSPNIREQVMVQENCPLVLIKSEPYDKPTEIDLVGNEPDIKNQGLLPENSTVRISKIESYNSQAGENTLLDNFLIREQRLGSANNYGVSIKIESCSDSSRTDSSFMDDVAKEHIGSENILPPINKEEPNTYQTVSGFSSDPSKQGLGSENISQILNYKEFCNYPAKPNTIASLHAEDSHENIDVASNASCALLNSQTPVMNSPPTAHLLNTASLCQKTGLKNISPFSHNVHKSSPCQSDDFGNLSDNCTKTFKRNKQDLREGKDEAEHRSNRLKTAVGELCDEEITVDVVNLSEEEDQSDESDRDEDSSSDYGEDDSNSDEEESSNNSTSDTETTDDGADISNEDDVDVESFEDNDGKWIIDMIKDETRHKLNAKRAAKLRKKVKHLASIIGTAGSVPMQELEKRLNHTEKERVRRDEMRQYFVALKKALNVDERVRLCRHDILNQARLMIQALEDRSHCLEEKKKALFQRRSAFLNKIVELSEKTELGDKASSGENHEQQKQFGSQNILQTSVPGPVVNLRRLDSEGNRLPPRLGRWKAPNYIRKRSKKALRQPSAAADESLDSHLSPDSPGKHTVSGLLPPVKTEDLVRTLIEQNLTGLPPVCKTLLQKSLSTEPKSTEKRSLPKIVLQSFGKTDAVKLKYDIRTSLPNSTEVCNSTELLKDGNLDLQDQNKGMEKCDAARVSNGMEKTLVSEHSNNESLTPSSAVTESGFQNDTAAVVKGRKRRGNSDVVIGEALPNTDVLQPMQLRKRSPAVNGGATRGGSTNKRRRII</sequence>
<feature type="compositionally biased region" description="Polar residues" evidence="8">
    <location>
        <begin position="423"/>
        <end position="442"/>
    </location>
</feature>
<dbReference type="GO" id="GO:0001708">
    <property type="term" value="P:cell fate specification"/>
    <property type="evidence" value="ECO:0007669"/>
    <property type="project" value="TreeGrafter"/>
</dbReference>
<evidence type="ECO:0000313" key="13">
    <source>
        <dbReference type="RefSeq" id="XP_047006798.2"/>
    </source>
</evidence>
<feature type="region of interest" description="Disordered" evidence="8">
    <location>
        <begin position="1169"/>
        <end position="1198"/>
    </location>
</feature>
<evidence type="ECO:0000313" key="12">
    <source>
        <dbReference type="RefSeq" id="XP_017311924.2"/>
    </source>
</evidence>
<feature type="compositionally biased region" description="Basic residues" evidence="8">
    <location>
        <begin position="468"/>
        <end position="486"/>
    </location>
</feature>
<feature type="region of interest" description="Disordered" evidence="8">
    <location>
        <begin position="2308"/>
        <end position="2328"/>
    </location>
</feature>
<evidence type="ECO:0000256" key="7">
    <source>
        <dbReference type="SAM" id="Coils"/>
    </source>
</evidence>
<dbReference type="PROSITE" id="PS01264">
    <property type="entry name" value="TBOX_2"/>
    <property type="match status" value="1"/>
</dbReference>
<dbReference type="GO" id="GO:0000785">
    <property type="term" value="C:chromatin"/>
    <property type="evidence" value="ECO:0007669"/>
    <property type="project" value="TreeGrafter"/>
</dbReference>
<dbReference type="RefSeq" id="XP_047006799.2">
    <property type="nucleotide sequence ID" value="XM_047150843.2"/>
</dbReference>
<evidence type="ECO:0000256" key="6">
    <source>
        <dbReference type="PROSITE-ProRule" id="PRU00201"/>
    </source>
</evidence>
<dbReference type="SUPFAM" id="SSF49417">
    <property type="entry name" value="p53-like transcription factors"/>
    <property type="match status" value="1"/>
</dbReference>
<evidence type="ECO:0000259" key="10">
    <source>
        <dbReference type="PROSITE" id="PS50888"/>
    </source>
</evidence>
<dbReference type="GO" id="GO:0045893">
    <property type="term" value="P:positive regulation of DNA-templated transcription"/>
    <property type="evidence" value="ECO:0007669"/>
    <property type="project" value="InterPro"/>
</dbReference>
<evidence type="ECO:0000256" key="2">
    <source>
        <dbReference type="ARBA" id="ARBA00023015"/>
    </source>
</evidence>
<dbReference type="GO" id="GO:0009653">
    <property type="term" value="P:anatomical structure morphogenesis"/>
    <property type="evidence" value="ECO:0007669"/>
    <property type="project" value="UniProtKB-ARBA"/>
</dbReference>
<feature type="region of interest" description="Disordered" evidence="8">
    <location>
        <begin position="2572"/>
        <end position="2592"/>
    </location>
</feature>
<evidence type="ECO:0000259" key="9">
    <source>
        <dbReference type="PROSITE" id="PS50252"/>
    </source>
</evidence>
<feature type="region of interest" description="Disordered" evidence="8">
    <location>
        <begin position="2108"/>
        <end position="2168"/>
    </location>
</feature>
<reference evidence="11" key="1">
    <citation type="journal article" date="2016" name="Nat. Commun.">
        <title>The channel catfish genome sequence provides insights into the evolution of scale formation in teleosts.</title>
        <authorList>
            <person name="Liu Z."/>
            <person name="Liu S."/>
            <person name="Yao J."/>
            <person name="Bao L."/>
            <person name="Zhang J."/>
            <person name="Li Y."/>
            <person name="Jiang C."/>
            <person name="Sun L."/>
            <person name="Wang R."/>
            <person name="Zhang Y."/>
            <person name="Zhou T."/>
            <person name="Zeng Q."/>
            <person name="Fu Q."/>
            <person name="Gao S."/>
            <person name="Li N."/>
            <person name="Koren S."/>
            <person name="Jiang Y."/>
            <person name="Zimin A."/>
            <person name="Xu P."/>
            <person name="Phillippy A.M."/>
            <person name="Geng X."/>
            <person name="Song L."/>
            <person name="Sun F."/>
            <person name="Li C."/>
            <person name="Wang X."/>
            <person name="Chen A."/>
            <person name="Jin Y."/>
            <person name="Yuan Z."/>
            <person name="Yang Y."/>
            <person name="Tan S."/>
            <person name="Peatman E."/>
            <person name="Lu J."/>
            <person name="Qin Z."/>
            <person name="Dunham R."/>
            <person name="Li Z."/>
            <person name="Sonstegard T."/>
            <person name="Feng J."/>
            <person name="Danzmann R.G."/>
            <person name="Schroeder S."/>
            <person name="Scheffler B."/>
            <person name="Duke M.V."/>
            <person name="Ballard L."/>
            <person name="Kucuktas H."/>
            <person name="Kaltenboeck L."/>
            <person name="Liu H."/>
            <person name="Armbruster J."/>
            <person name="Xie Y."/>
            <person name="Kirby M.L."/>
            <person name="Tian Y."/>
            <person name="Flanagan M.E."/>
            <person name="Mu W."/>
            <person name="Waldbieser G.C."/>
        </authorList>
    </citation>
    <scope>NUCLEOTIDE SEQUENCE [LARGE SCALE GENOMIC DNA]</scope>
    <source>
        <strain evidence="11">SDA103</strain>
    </source>
</reference>
<dbReference type="RefSeq" id="XP_047006798.2">
    <property type="nucleotide sequence ID" value="XM_047150842.2"/>
</dbReference>
<dbReference type="GeneID" id="108258088"/>
<dbReference type="PANTHER" id="PTHR11267">
    <property type="entry name" value="T-BOX PROTEIN-RELATED"/>
    <property type="match status" value="1"/>
</dbReference>
<dbReference type="GO" id="GO:0005634">
    <property type="term" value="C:nucleus"/>
    <property type="evidence" value="ECO:0007669"/>
    <property type="project" value="UniProtKB-SubCell"/>
</dbReference>
<dbReference type="InterPro" id="IPR001699">
    <property type="entry name" value="TF_T-box"/>
</dbReference>
<dbReference type="InterPro" id="IPR011598">
    <property type="entry name" value="bHLH_dom"/>
</dbReference>
<feature type="compositionally biased region" description="Low complexity" evidence="8">
    <location>
        <begin position="1304"/>
        <end position="1320"/>
    </location>
</feature>
<dbReference type="Gene3D" id="4.10.280.10">
    <property type="entry name" value="Helix-loop-helix DNA-binding domain"/>
    <property type="match status" value="1"/>
</dbReference>
<dbReference type="Pfam" id="PF16059">
    <property type="entry name" value="MGA_dom"/>
    <property type="match status" value="1"/>
</dbReference>
<feature type="region of interest" description="Disordered" evidence="8">
    <location>
        <begin position="1045"/>
        <end position="1074"/>
    </location>
</feature>
<feature type="compositionally biased region" description="Low complexity" evidence="8">
    <location>
        <begin position="750"/>
        <end position="765"/>
    </location>
</feature>
<dbReference type="PROSITE" id="PS50252">
    <property type="entry name" value="TBOX_3"/>
    <property type="match status" value="1"/>
</dbReference>
<dbReference type="CTD" id="127501911"/>
<feature type="compositionally biased region" description="Low complexity" evidence="8">
    <location>
        <begin position="1714"/>
        <end position="1730"/>
    </location>
</feature>